<dbReference type="Proteomes" id="UP000533017">
    <property type="component" value="Unassembled WGS sequence"/>
</dbReference>
<dbReference type="EMBL" id="JACBZA010000001">
    <property type="protein sequence ID" value="NYH86391.1"/>
    <property type="molecule type" value="Genomic_DNA"/>
</dbReference>
<evidence type="ECO:0000313" key="5">
    <source>
        <dbReference type="Proteomes" id="UP000533017"/>
    </source>
</evidence>
<sequence>MMAQDAEMLVDQLVLAVPALREIWSEHQQAYADQAPHAFLRTLAFRVVTGYLSGDPARAAQARRVADYLETRFGADADSDGLISAAFLAHLPAPDGRQAGALDVLGPKLRAAVKVAAGSGRSSEAGLVDRLVRAVPALEPVLRDHLDFYDELLPHLFMGEVTPLVVEWAEPGEPDQQARARAVIEKLEAEYGHDYQVDELISASFVENLPRAEDPGGDVLTLLGPKLREVQQRMHGDR</sequence>
<evidence type="ECO:0000259" key="1">
    <source>
        <dbReference type="Pfam" id="PF24722"/>
    </source>
</evidence>
<accession>A0A1I3BHX0</accession>
<proteinExistence type="predicted"/>
<dbReference type="Proteomes" id="UP000199052">
    <property type="component" value="Unassembled WGS sequence"/>
</dbReference>
<evidence type="ECO:0000313" key="3">
    <source>
        <dbReference type="EMBL" id="SFH61750.1"/>
    </source>
</evidence>
<evidence type="ECO:0000313" key="4">
    <source>
        <dbReference type="Proteomes" id="UP000199052"/>
    </source>
</evidence>
<evidence type="ECO:0000313" key="2">
    <source>
        <dbReference type="EMBL" id="NYH86391.1"/>
    </source>
</evidence>
<keyword evidence="5" id="KW-1185">Reference proteome</keyword>
<reference evidence="2 5" key="2">
    <citation type="submission" date="2020-07" db="EMBL/GenBank/DDBJ databases">
        <title>Sequencing the genomes of 1000 actinobacteria strains.</title>
        <authorList>
            <person name="Klenk H.-P."/>
        </authorList>
    </citation>
    <scope>NUCLEOTIDE SEQUENCE [LARGE SCALE GENOMIC DNA]</scope>
    <source>
        <strain evidence="2 5">DSM 45117</strain>
    </source>
</reference>
<dbReference type="OrthoDB" id="8410617at2"/>
<name>A0A1I3BHX0_9ACTN</name>
<feature type="domain" description="DUF7674" evidence="1">
    <location>
        <begin position="129"/>
        <end position="233"/>
    </location>
</feature>
<organism evidence="3 4">
    <name type="scientific">Actinopolymorpha cephalotaxi</name>
    <dbReference type="NCBI Taxonomy" id="504797"/>
    <lineage>
        <taxon>Bacteria</taxon>
        <taxon>Bacillati</taxon>
        <taxon>Actinomycetota</taxon>
        <taxon>Actinomycetes</taxon>
        <taxon>Propionibacteriales</taxon>
        <taxon>Actinopolymorphaceae</taxon>
        <taxon>Actinopolymorpha</taxon>
    </lineage>
</organism>
<gene>
    <name evidence="2" type="ORF">FHR37_005242</name>
    <name evidence="3" type="ORF">SAMN05421678_12441</name>
</gene>
<protein>
    <recommendedName>
        <fullName evidence="1">DUF7674 domain-containing protein</fullName>
    </recommendedName>
</protein>
<dbReference type="RefSeq" id="WP_139239225.1">
    <property type="nucleotide sequence ID" value="NZ_FOOI01000024.1"/>
</dbReference>
<reference evidence="3 4" key="1">
    <citation type="submission" date="2016-10" db="EMBL/GenBank/DDBJ databases">
        <authorList>
            <person name="de Groot N.N."/>
        </authorList>
    </citation>
    <scope>NUCLEOTIDE SEQUENCE [LARGE SCALE GENOMIC DNA]</scope>
    <source>
        <strain evidence="3 4">CPCC 202808</strain>
    </source>
</reference>
<dbReference type="EMBL" id="FOOI01000024">
    <property type="protein sequence ID" value="SFH61750.1"/>
    <property type="molecule type" value="Genomic_DNA"/>
</dbReference>
<dbReference type="InterPro" id="IPR056091">
    <property type="entry name" value="DUF7674"/>
</dbReference>
<dbReference type="AlphaFoldDB" id="A0A1I3BHX0"/>
<dbReference type="STRING" id="504797.SAMN05421678_12441"/>
<dbReference type="Pfam" id="PF24722">
    <property type="entry name" value="DUF7674"/>
    <property type="match status" value="1"/>
</dbReference>